<dbReference type="Gene3D" id="2.20.200.10">
    <property type="entry name" value="Outer membrane efflux proteins (OEP)"/>
    <property type="match status" value="1"/>
</dbReference>
<comment type="similarity">
    <text evidence="1 2">Belongs to the outer membrane factor (OMF) (TC 1.B.17) family.</text>
</comment>
<dbReference type="Proteomes" id="UP001184150">
    <property type="component" value="Unassembled WGS sequence"/>
</dbReference>
<dbReference type="NCBIfam" id="TIGR01845">
    <property type="entry name" value="outer_NodT"/>
    <property type="match status" value="1"/>
</dbReference>
<keyword evidence="2" id="KW-0472">Membrane</keyword>
<evidence type="ECO:0000256" key="1">
    <source>
        <dbReference type="ARBA" id="ARBA00007613"/>
    </source>
</evidence>
<proteinExistence type="inferred from homology"/>
<dbReference type="InterPro" id="IPR003423">
    <property type="entry name" value="OMP_efflux"/>
</dbReference>
<name>A0ABU1MMY6_9SPHN</name>
<dbReference type="Gene3D" id="1.20.1600.10">
    <property type="entry name" value="Outer membrane efflux proteins (OEP)"/>
    <property type="match status" value="1"/>
</dbReference>
<evidence type="ECO:0000256" key="3">
    <source>
        <dbReference type="SAM" id="MobiDB-lite"/>
    </source>
</evidence>
<dbReference type="EMBL" id="JAVDRD010000005">
    <property type="protein sequence ID" value="MDR6511382.1"/>
    <property type="molecule type" value="Genomic_DNA"/>
</dbReference>
<keyword evidence="5" id="KW-1185">Reference proteome</keyword>
<feature type="region of interest" description="Disordered" evidence="3">
    <location>
        <begin position="478"/>
        <end position="499"/>
    </location>
</feature>
<keyword evidence="2" id="KW-0564">Palmitate</keyword>
<gene>
    <name evidence="4" type="ORF">J2792_002254</name>
</gene>
<dbReference type="PANTHER" id="PTHR30203">
    <property type="entry name" value="OUTER MEMBRANE CATION EFFLUX PROTEIN"/>
    <property type="match status" value="1"/>
</dbReference>
<reference evidence="4 5" key="1">
    <citation type="submission" date="2023-07" db="EMBL/GenBank/DDBJ databases">
        <title>Sorghum-associated microbial communities from plants grown in Nebraska, USA.</title>
        <authorList>
            <person name="Schachtman D."/>
        </authorList>
    </citation>
    <scope>NUCLEOTIDE SEQUENCE [LARGE SCALE GENOMIC DNA]</scope>
    <source>
        <strain evidence="4 5">DS1027</strain>
    </source>
</reference>
<accession>A0ABU1MMY6</accession>
<comment type="subcellular location">
    <subcellularLocation>
        <location evidence="2">Cell membrane</location>
        <topology evidence="2">Lipid-anchor</topology>
    </subcellularLocation>
</comment>
<keyword evidence="2 4" id="KW-0449">Lipoprotein</keyword>
<evidence type="ECO:0000256" key="2">
    <source>
        <dbReference type="RuleBase" id="RU362097"/>
    </source>
</evidence>
<organism evidence="4 5">
    <name type="scientific">Novosphingobium capsulatum</name>
    <dbReference type="NCBI Taxonomy" id="13688"/>
    <lineage>
        <taxon>Bacteria</taxon>
        <taxon>Pseudomonadati</taxon>
        <taxon>Pseudomonadota</taxon>
        <taxon>Alphaproteobacteria</taxon>
        <taxon>Sphingomonadales</taxon>
        <taxon>Sphingomonadaceae</taxon>
        <taxon>Novosphingobium</taxon>
    </lineage>
</organism>
<dbReference type="InterPro" id="IPR010131">
    <property type="entry name" value="MdtP/NodT-like"/>
</dbReference>
<dbReference type="PROSITE" id="PS51257">
    <property type="entry name" value="PROKAR_LIPOPROTEIN"/>
    <property type="match status" value="1"/>
</dbReference>
<keyword evidence="2" id="KW-1134">Transmembrane beta strand</keyword>
<dbReference type="RefSeq" id="WP_309805266.1">
    <property type="nucleotide sequence ID" value="NZ_JAVDRD010000005.1"/>
</dbReference>
<dbReference type="PANTHER" id="PTHR30203:SF33">
    <property type="entry name" value="BLR4455 PROTEIN"/>
    <property type="match status" value="1"/>
</dbReference>
<evidence type="ECO:0000313" key="4">
    <source>
        <dbReference type="EMBL" id="MDR6511382.1"/>
    </source>
</evidence>
<protein>
    <submittedName>
        <fullName evidence="4">NodT family efflux transporter outer membrane factor (OMF) lipoprotein</fullName>
    </submittedName>
</protein>
<comment type="caution">
    <text evidence="4">The sequence shown here is derived from an EMBL/GenBank/DDBJ whole genome shotgun (WGS) entry which is preliminary data.</text>
</comment>
<sequence>MRAPLSRFSALVIPGIALPLVLAGCSMAPAYRPPATVAIPPQFKEEPGWAVATPSDAVARGAWWDLFRDPVLDSLEQKVAVTNQNVASYRAAYQAARALVQVQRSALFPSLTASASGTRSQDFAGQNVTGGTGVSTTTTGATVSRYSLSIGASWEPDLWGRLGNTVNQAKANAQASEGDLANATLSAQGELATNYVQLRGIDAQRVLLDRTVADYTRALAITTNKYKAGTVSHADVFEAQTTLSNAQATRADLDRQRAVLEHAIAVLVGENPSTFALPAVDWQPVVPEIPAQVPAALLQRRPDIAAAERRVAAANANVGIQKAAYFPQVTLSSSVGTNSSVIGQLFRAATSLWSLGLSGAMTLLDFGARHGAVVQARAQYDQTVATYRQTVLAAFQQVEDNLAGTRVLAQVAQRRAEATVSASQAETIANNQYRNGIVDYTSVITAQTAALSARQTEIQSVIDRQTAAIALAQAVGGRWSDQPPAPAAAAPATGASAQE</sequence>
<keyword evidence="2" id="KW-0812">Transmembrane</keyword>
<dbReference type="SUPFAM" id="SSF56954">
    <property type="entry name" value="Outer membrane efflux proteins (OEP)"/>
    <property type="match status" value="1"/>
</dbReference>
<evidence type="ECO:0000313" key="5">
    <source>
        <dbReference type="Proteomes" id="UP001184150"/>
    </source>
</evidence>
<dbReference type="Pfam" id="PF02321">
    <property type="entry name" value="OEP"/>
    <property type="match status" value="2"/>
</dbReference>